<evidence type="ECO:0000313" key="1">
    <source>
        <dbReference type="EMBL" id="KAG7050297.1"/>
    </source>
</evidence>
<dbReference type="AlphaFoldDB" id="A0A9P7UF44"/>
<protein>
    <submittedName>
        <fullName evidence="1">Uncharacterized protein</fullName>
    </submittedName>
</protein>
<evidence type="ECO:0000313" key="2">
    <source>
        <dbReference type="Proteomes" id="UP000699042"/>
    </source>
</evidence>
<proteinExistence type="predicted"/>
<name>A0A9P7UF44_9PEZI</name>
<gene>
    <name evidence="1" type="ORF">JMJ77_013049</name>
</gene>
<dbReference type="EMBL" id="JAESDN010000005">
    <property type="protein sequence ID" value="KAG7050297.1"/>
    <property type="molecule type" value="Genomic_DNA"/>
</dbReference>
<accession>A0A9P7UF44</accession>
<dbReference type="Proteomes" id="UP000699042">
    <property type="component" value="Unassembled WGS sequence"/>
</dbReference>
<feature type="non-terminal residue" evidence="1">
    <location>
        <position position="52"/>
    </location>
</feature>
<keyword evidence="2" id="KW-1185">Reference proteome</keyword>
<organism evidence="1 2">
    <name type="scientific">Colletotrichum scovillei</name>
    <dbReference type="NCBI Taxonomy" id="1209932"/>
    <lineage>
        <taxon>Eukaryota</taxon>
        <taxon>Fungi</taxon>
        <taxon>Dikarya</taxon>
        <taxon>Ascomycota</taxon>
        <taxon>Pezizomycotina</taxon>
        <taxon>Sordariomycetes</taxon>
        <taxon>Hypocreomycetidae</taxon>
        <taxon>Glomerellales</taxon>
        <taxon>Glomerellaceae</taxon>
        <taxon>Colletotrichum</taxon>
        <taxon>Colletotrichum acutatum species complex</taxon>
    </lineage>
</organism>
<comment type="caution">
    <text evidence="1">The sequence shown here is derived from an EMBL/GenBank/DDBJ whole genome shotgun (WGS) entry which is preliminary data.</text>
</comment>
<sequence>VNTALPCDDWQKHCKKRLLASTTLQPSDIEIISIAQNMALGLLAHETIRTLI</sequence>
<reference evidence="1" key="1">
    <citation type="submission" date="2021-05" db="EMBL/GenBank/DDBJ databases">
        <title>Comparative genomics of three Colletotrichum scovillei strains and genetic complementation revealed genes involved fungal growth and virulence on chili pepper.</title>
        <authorList>
            <person name="Hsieh D.-K."/>
            <person name="Chuang S.-C."/>
            <person name="Chen C.-Y."/>
            <person name="Chao Y.-T."/>
            <person name="Lu M.-Y.J."/>
            <person name="Lee M.-H."/>
            <person name="Shih M.-C."/>
        </authorList>
    </citation>
    <scope>NUCLEOTIDE SEQUENCE</scope>
    <source>
        <strain evidence="1">Coll-153</strain>
    </source>
</reference>